<comment type="similarity">
    <text evidence="1 4">Belongs to the short-chain dehydrogenases/reductases (SDR) family.</text>
</comment>
<keyword evidence="6" id="KW-1185">Reference proteome</keyword>
<dbReference type="InterPro" id="IPR051122">
    <property type="entry name" value="SDR_DHRS6-like"/>
</dbReference>
<reference evidence="5" key="2">
    <citation type="submission" date="2023-01" db="EMBL/GenBank/DDBJ databases">
        <authorList>
            <person name="Petersen C."/>
        </authorList>
    </citation>
    <scope>NUCLEOTIDE SEQUENCE</scope>
    <source>
        <strain evidence="5">IBT 15450</strain>
    </source>
</reference>
<reference evidence="5" key="1">
    <citation type="journal article" date="2023" name="IMA Fungus">
        <title>Comparative genomic study of the Penicillium genus elucidates a diverse pangenome and 15 lateral gene transfer events.</title>
        <authorList>
            <person name="Petersen C."/>
            <person name="Sorensen T."/>
            <person name="Nielsen M.R."/>
            <person name="Sondergaard T.E."/>
            <person name="Sorensen J.L."/>
            <person name="Fitzpatrick D.A."/>
            <person name="Frisvad J.C."/>
            <person name="Nielsen K.L."/>
        </authorList>
    </citation>
    <scope>NUCLEOTIDE SEQUENCE</scope>
    <source>
        <strain evidence="5">IBT 15450</strain>
    </source>
</reference>
<dbReference type="PRINTS" id="PR00080">
    <property type="entry name" value="SDRFAMILY"/>
</dbReference>
<name>A0AAD6NDE8_PENCN</name>
<organism evidence="5 6">
    <name type="scientific">Penicillium canescens</name>
    <dbReference type="NCBI Taxonomy" id="5083"/>
    <lineage>
        <taxon>Eukaryota</taxon>
        <taxon>Fungi</taxon>
        <taxon>Dikarya</taxon>
        <taxon>Ascomycota</taxon>
        <taxon>Pezizomycotina</taxon>
        <taxon>Eurotiomycetes</taxon>
        <taxon>Eurotiomycetidae</taxon>
        <taxon>Eurotiales</taxon>
        <taxon>Aspergillaceae</taxon>
        <taxon>Penicillium</taxon>
    </lineage>
</organism>
<accession>A0AAD6NDE8</accession>
<evidence type="ECO:0000256" key="2">
    <source>
        <dbReference type="ARBA" id="ARBA00022857"/>
    </source>
</evidence>
<dbReference type="GO" id="GO:0016491">
    <property type="term" value="F:oxidoreductase activity"/>
    <property type="evidence" value="ECO:0007669"/>
    <property type="project" value="UniProtKB-KW"/>
</dbReference>
<dbReference type="PANTHER" id="PTHR43477">
    <property type="entry name" value="DIHYDROANTICAPSIN 7-DEHYDROGENASE"/>
    <property type="match status" value="1"/>
</dbReference>
<proteinExistence type="inferred from homology"/>
<dbReference type="InterPro" id="IPR036291">
    <property type="entry name" value="NAD(P)-bd_dom_sf"/>
</dbReference>
<gene>
    <name evidence="5" type="ORF">N7460_000197</name>
</gene>
<dbReference type="EMBL" id="JAQJZL010000001">
    <property type="protein sequence ID" value="KAJ6056923.1"/>
    <property type="molecule type" value="Genomic_DNA"/>
</dbReference>
<dbReference type="InterPro" id="IPR002347">
    <property type="entry name" value="SDR_fam"/>
</dbReference>
<dbReference type="PRINTS" id="PR00081">
    <property type="entry name" value="GDHRDH"/>
</dbReference>
<dbReference type="FunFam" id="3.40.50.720:FF:000084">
    <property type="entry name" value="Short-chain dehydrogenase reductase"/>
    <property type="match status" value="1"/>
</dbReference>
<evidence type="ECO:0000256" key="4">
    <source>
        <dbReference type="RuleBase" id="RU000363"/>
    </source>
</evidence>
<keyword evidence="3" id="KW-0560">Oxidoreductase</keyword>
<dbReference type="SUPFAM" id="SSF51735">
    <property type="entry name" value="NAD(P)-binding Rossmann-fold domains"/>
    <property type="match status" value="1"/>
</dbReference>
<dbReference type="Gene3D" id="3.40.50.720">
    <property type="entry name" value="NAD(P)-binding Rossmann-like Domain"/>
    <property type="match status" value="1"/>
</dbReference>
<evidence type="ECO:0000313" key="6">
    <source>
        <dbReference type="Proteomes" id="UP001219568"/>
    </source>
</evidence>
<comment type="caution">
    <text evidence="5">The sequence shown here is derived from an EMBL/GenBank/DDBJ whole genome shotgun (WGS) entry which is preliminary data.</text>
</comment>
<dbReference type="AlphaFoldDB" id="A0AAD6NDE8"/>
<dbReference type="PANTHER" id="PTHR43477:SF1">
    <property type="entry name" value="DIHYDROANTICAPSIN 7-DEHYDROGENASE"/>
    <property type="match status" value="1"/>
</dbReference>
<dbReference type="Proteomes" id="UP001219568">
    <property type="component" value="Unassembled WGS sequence"/>
</dbReference>
<dbReference type="Pfam" id="PF00106">
    <property type="entry name" value="adh_short"/>
    <property type="match status" value="1"/>
</dbReference>
<evidence type="ECO:0000313" key="5">
    <source>
        <dbReference type="EMBL" id="KAJ6056923.1"/>
    </source>
</evidence>
<keyword evidence="2" id="KW-0521">NADP</keyword>
<evidence type="ECO:0000256" key="3">
    <source>
        <dbReference type="ARBA" id="ARBA00023002"/>
    </source>
</evidence>
<sequence length="257" mass="27248">MGVLEDQVIIVTGAASGIGMATAIAALREGARVFGVDIAPQPATLKENNKFRYAQCDLAVESSIDSVVSNCLEVFEGRIDALFNIAGVMDHHGSVDTVTDSDWDRCIAINLTAPLKLMRAVIPTMRAQKRGNIINMSSRAGVSGAAAGVAYTASKHGLIGLSKNVAWRFKGDNIRCNVVCPGGVATGIISNMDPSQFDHEALDTIKPILGAVYSNRPEGYTQMLPEEVAETVIFLASDQSARINGAVLPVDDAWSTI</sequence>
<dbReference type="CDD" id="cd05233">
    <property type="entry name" value="SDR_c"/>
    <property type="match status" value="1"/>
</dbReference>
<dbReference type="InterPro" id="IPR020904">
    <property type="entry name" value="Sc_DH/Rdtase_CS"/>
</dbReference>
<dbReference type="PROSITE" id="PS00061">
    <property type="entry name" value="ADH_SHORT"/>
    <property type="match status" value="1"/>
</dbReference>
<evidence type="ECO:0000256" key="1">
    <source>
        <dbReference type="ARBA" id="ARBA00006484"/>
    </source>
</evidence>
<protein>
    <submittedName>
        <fullName evidence="5">Uncharacterized protein</fullName>
    </submittedName>
</protein>